<keyword evidence="2" id="KW-0489">Methyltransferase</keyword>
<accession>A0A6C0ISU4</accession>
<dbReference type="SUPFAM" id="SSF53335">
    <property type="entry name" value="S-adenosyl-L-methionine-dependent methyltransferases"/>
    <property type="match status" value="1"/>
</dbReference>
<proteinExistence type="inferred from homology"/>
<dbReference type="InterPro" id="IPR002052">
    <property type="entry name" value="DNA_methylase_N6_adenine_CS"/>
</dbReference>
<dbReference type="EMBL" id="MN740244">
    <property type="protein sequence ID" value="QHT95660.1"/>
    <property type="molecule type" value="Genomic_DNA"/>
</dbReference>
<organism evidence="6">
    <name type="scientific">viral metagenome</name>
    <dbReference type="NCBI Taxonomy" id="1070528"/>
    <lineage>
        <taxon>unclassified sequences</taxon>
        <taxon>metagenomes</taxon>
        <taxon>organismal metagenomes</taxon>
    </lineage>
</organism>
<evidence type="ECO:0000259" key="5">
    <source>
        <dbReference type="PROSITE" id="PS50157"/>
    </source>
</evidence>
<evidence type="ECO:0000256" key="3">
    <source>
        <dbReference type="ARBA" id="ARBA00022679"/>
    </source>
</evidence>
<keyword evidence="3" id="KW-0808">Transferase</keyword>
<dbReference type="InterPro" id="IPR013087">
    <property type="entry name" value="Znf_C2H2_type"/>
</dbReference>
<sequence>MTVYTCERCLKEFTQKSHYTTHQKRKTPCQDNSNKISTAIENITTEKKEINEVVKETSTQPDIEKSAPNVHHQINDKVDLFIGDALNMDTATKVNMIYFDPPFNSDRNYTMSHDNELGFADKWTDATYEEFITKVINKLYELLVDDGTLYFHISSSCMFIPEKVLRTKFPYVEPIFWKKCRSKNNVKHKLGSTIDIIFKCNKISKPKFNLVYQEKDPTYLKNSFKNKDDVGNFALGHLVTENTKKGYMYSVTVEGVTYNPAAGWRIKQTELDKLIADNRIYSPKKKGAKLYKKIYLKENPGKPCTDLWDDIHSISQGSEGRKYPTAKPLKLLERLIEISTNENDVVYDPMCGSGTTGQAAYNLHRRCILNDINTDTISIVKSRFE</sequence>
<protein>
    <recommendedName>
        <fullName evidence="5">C2H2-type domain-containing protein</fullName>
    </recommendedName>
</protein>
<dbReference type="InterPro" id="IPR002941">
    <property type="entry name" value="DNA_methylase_N4/N6"/>
</dbReference>
<keyword evidence="4" id="KW-0949">S-adenosyl-L-methionine</keyword>
<dbReference type="PROSITE" id="PS00092">
    <property type="entry name" value="N6_MTASE"/>
    <property type="match status" value="1"/>
</dbReference>
<reference evidence="6" key="1">
    <citation type="journal article" date="2020" name="Nature">
        <title>Giant virus diversity and host interactions through global metagenomics.</title>
        <authorList>
            <person name="Schulz F."/>
            <person name="Roux S."/>
            <person name="Paez-Espino D."/>
            <person name="Jungbluth S."/>
            <person name="Walsh D.A."/>
            <person name="Denef V.J."/>
            <person name="McMahon K.D."/>
            <person name="Konstantinidis K.T."/>
            <person name="Eloe-Fadrosh E.A."/>
            <person name="Kyrpides N.C."/>
            <person name="Woyke T."/>
        </authorList>
    </citation>
    <scope>NUCLEOTIDE SEQUENCE</scope>
    <source>
        <strain evidence="6">GVMAG-M-3300024261-8</strain>
    </source>
</reference>
<dbReference type="InterPro" id="IPR002295">
    <property type="entry name" value="N4/N6-MTase_EcoPI_Mod-like"/>
</dbReference>
<evidence type="ECO:0000256" key="4">
    <source>
        <dbReference type="ARBA" id="ARBA00022691"/>
    </source>
</evidence>
<dbReference type="AlphaFoldDB" id="A0A6C0ISU4"/>
<dbReference type="PROSITE" id="PS50157">
    <property type="entry name" value="ZINC_FINGER_C2H2_2"/>
    <property type="match status" value="1"/>
</dbReference>
<feature type="domain" description="C2H2-type" evidence="5">
    <location>
        <begin position="4"/>
        <end position="31"/>
    </location>
</feature>
<dbReference type="PRINTS" id="PR00506">
    <property type="entry name" value="D21N6MTFRASE"/>
</dbReference>
<dbReference type="Gene3D" id="3.40.50.150">
    <property type="entry name" value="Vaccinia Virus protein VP39"/>
    <property type="match status" value="1"/>
</dbReference>
<dbReference type="InterPro" id="IPR029063">
    <property type="entry name" value="SAM-dependent_MTases_sf"/>
</dbReference>
<name>A0A6C0ISU4_9ZZZZ</name>
<dbReference type="GO" id="GO:0008170">
    <property type="term" value="F:N-methyltransferase activity"/>
    <property type="evidence" value="ECO:0007669"/>
    <property type="project" value="InterPro"/>
</dbReference>
<evidence type="ECO:0000313" key="6">
    <source>
        <dbReference type="EMBL" id="QHT95660.1"/>
    </source>
</evidence>
<dbReference type="GO" id="GO:0032259">
    <property type="term" value="P:methylation"/>
    <property type="evidence" value="ECO:0007669"/>
    <property type="project" value="UniProtKB-KW"/>
</dbReference>
<dbReference type="Pfam" id="PF01555">
    <property type="entry name" value="N6_N4_Mtase"/>
    <property type="match status" value="1"/>
</dbReference>
<comment type="similarity">
    <text evidence="1">Belongs to the N(4)/N(6)-methyltransferase family.</text>
</comment>
<dbReference type="GO" id="GO:0003677">
    <property type="term" value="F:DNA binding"/>
    <property type="evidence" value="ECO:0007669"/>
    <property type="project" value="InterPro"/>
</dbReference>
<evidence type="ECO:0000256" key="1">
    <source>
        <dbReference type="ARBA" id="ARBA00006594"/>
    </source>
</evidence>
<evidence type="ECO:0000256" key="2">
    <source>
        <dbReference type="ARBA" id="ARBA00022603"/>
    </source>
</evidence>